<evidence type="ECO:0000256" key="3">
    <source>
        <dbReference type="ARBA" id="ARBA00022803"/>
    </source>
</evidence>
<accession>A0A8X7WWD6</accession>
<dbReference type="InterPro" id="IPR013105">
    <property type="entry name" value="TPR_2"/>
</dbReference>
<evidence type="ECO:0000256" key="2">
    <source>
        <dbReference type="ARBA" id="ARBA00022737"/>
    </source>
</evidence>
<dbReference type="Gene3D" id="1.25.40.10">
    <property type="entry name" value="Tetratricopeptide repeat domain"/>
    <property type="match status" value="1"/>
</dbReference>
<sequence length="215" mass="24901">MKSSLVKTARGEAGHPRILHIRGPPELLHRADLFKREGIQCYKEKKYKEAIGKFHRALLEIKGLNSLQGGPPAEGLPPERPPGAKTLRDEDRELLEHTKLECYNSLAACMLQMELVNYERVKEYCLKVLVIEEENFQALYRTGVAYYHLNNYEKAMIYLKKAKKQKPTEDRDAEEHKMQINATKMKVMMTNTDEAYEIVMDGGKLEQVDLFVYLR</sequence>
<evidence type="ECO:0000256" key="1">
    <source>
        <dbReference type="ARBA" id="ARBA00022553"/>
    </source>
</evidence>
<dbReference type="PROSITE" id="PS50005">
    <property type="entry name" value="TPR"/>
    <property type="match status" value="1"/>
</dbReference>
<keyword evidence="1" id="KW-0597">Phosphoprotein</keyword>
<dbReference type="GO" id="GO:0016020">
    <property type="term" value="C:membrane"/>
    <property type="evidence" value="ECO:0007669"/>
    <property type="project" value="TreeGrafter"/>
</dbReference>
<organism evidence="6 7">
    <name type="scientific">Polypterus senegalus</name>
    <name type="common">Senegal bichir</name>
    <dbReference type="NCBI Taxonomy" id="55291"/>
    <lineage>
        <taxon>Eukaryota</taxon>
        <taxon>Metazoa</taxon>
        <taxon>Chordata</taxon>
        <taxon>Craniata</taxon>
        <taxon>Vertebrata</taxon>
        <taxon>Euteleostomi</taxon>
        <taxon>Actinopterygii</taxon>
        <taxon>Polypteriformes</taxon>
        <taxon>Polypteridae</taxon>
        <taxon>Polypterus</taxon>
    </lineage>
</organism>
<reference evidence="6 7" key="1">
    <citation type="journal article" date="2021" name="Cell">
        <title>Tracing the genetic footprints of vertebrate landing in non-teleost ray-finned fishes.</title>
        <authorList>
            <person name="Bi X."/>
            <person name="Wang K."/>
            <person name="Yang L."/>
            <person name="Pan H."/>
            <person name="Jiang H."/>
            <person name="Wei Q."/>
            <person name="Fang M."/>
            <person name="Yu H."/>
            <person name="Zhu C."/>
            <person name="Cai Y."/>
            <person name="He Y."/>
            <person name="Gan X."/>
            <person name="Zeng H."/>
            <person name="Yu D."/>
            <person name="Zhu Y."/>
            <person name="Jiang H."/>
            <person name="Qiu Q."/>
            <person name="Yang H."/>
            <person name="Zhang Y.E."/>
            <person name="Wang W."/>
            <person name="Zhu M."/>
            <person name="He S."/>
            <person name="Zhang G."/>
        </authorList>
    </citation>
    <scope>NUCLEOTIDE SEQUENCE [LARGE SCALE GENOMIC DNA]</scope>
    <source>
        <strain evidence="6">Bchr_013</strain>
    </source>
</reference>
<comment type="caution">
    <text evidence="6">The sequence shown here is derived from an EMBL/GenBank/DDBJ whole genome shotgun (WGS) entry which is preliminary data.</text>
</comment>
<evidence type="ECO:0000256" key="4">
    <source>
        <dbReference type="PROSITE-ProRule" id="PRU00339"/>
    </source>
</evidence>
<feature type="non-terminal residue" evidence="6">
    <location>
        <position position="215"/>
    </location>
</feature>
<name>A0A8X7WWD6_POLSE</name>
<keyword evidence="7" id="KW-1185">Reference proteome</keyword>
<dbReference type="GO" id="GO:0044183">
    <property type="term" value="F:protein folding chaperone"/>
    <property type="evidence" value="ECO:0007669"/>
    <property type="project" value="TreeGrafter"/>
</dbReference>
<dbReference type="SMART" id="SM00028">
    <property type="entry name" value="TPR"/>
    <property type="match status" value="3"/>
</dbReference>
<dbReference type="InterPro" id="IPR019734">
    <property type="entry name" value="TPR_rpt"/>
</dbReference>
<dbReference type="GO" id="GO:0043066">
    <property type="term" value="P:negative regulation of apoptotic process"/>
    <property type="evidence" value="ECO:0007669"/>
    <property type="project" value="TreeGrafter"/>
</dbReference>
<keyword evidence="2" id="KW-0677">Repeat</keyword>
<feature type="non-terminal residue" evidence="6">
    <location>
        <position position="1"/>
    </location>
</feature>
<protein>
    <submittedName>
        <fullName evidence="6">TTC9A protein</fullName>
    </submittedName>
</protein>
<dbReference type="PANTHER" id="PTHR46512:SF5">
    <property type="entry name" value="TETRATRICOPEPTIDE REPEAT DOMAIN 9"/>
    <property type="match status" value="1"/>
</dbReference>
<evidence type="ECO:0000256" key="5">
    <source>
        <dbReference type="SAM" id="MobiDB-lite"/>
    </source>
</evidence>
<gene>
    <name evidence="6" type="primary">Ttc9</name>
    <name evidence="6" type="ORF">GTO96_0012246</name>
</gene>
<dbReference type="SUPFAM" id="SSF48452">
    <property type="entry name" value="TPR-like"/>
    <property type="match status" value="1"/>
</dbReference>
<dbReference type="PANTHER" id="PTHR46512">
    <property type="entry name" value="PEPTIDYLPROLYL ISOMERASE"/>
    <property type="match status" value="1"/>
</dbReference>
<evidence type="ECO:0000313" key="6">
    <source>
        <dbReference type="EMBL" id="KAG2457893.1"/>
    </source>
</evidence>
<dbReference type="AlphaFoldDB" id="A0A8X7WWD6"/>
<proteinExistence type="predicted"/>
<dbReference type="GO" id="GO:0012505">
    <property type="term" value="C:endomembrane system"/>
    <property type="evidence" value="ECO:0007669"/>
    <property type="project" value="TreeGrafter"/>
</dbReference>
<dbReference type="Pfam" id="PF07719">
    <property type="entry name" value="TPR_2"/>
    <property type="match status" value="1"/>
</dbReference>
<dbReference type="Proteomes" id="UP000886611">
    <property type="component" value="Unassembled WGS sequence"/>
</dbReference>
<keyword evidence="3 4" id="KW-0802">TPR repeat</keyword>
<dbReference type="InterPro" id="IPR011990">
    <property type="entry name" value="TPR-like_helical_dom_sf"/>
</dbReference>
<feature type="repeat" description="TPR" evidence="4">
    <location>
        <begin position="136"/>
        <end position="169"/>
    </location>
</feature>
<dbReference type="InterPro" id="IPR050754">
    <property type="entry name" value="FKBP4/5/8-like"/>
</dbReference>
<dbReference type="EMBL" id="JAATIS010008546">
    <property type="protein sequence ID" value="KAG2457893.1"/>
    <property type="molecule type" value="Genomic_DNA"/>
</dbReference>
<evidence type="ECO:0000313" key="7">
    <source>
        <dbReference type="Proteomes" id="UP000886611"/>
    </source>
</evidence>
<dbReference type="GO" id="GO:0005829">
    <property type="term" value="C:cytosol"/>
    <property type="evidence" value="ECO:0007669"/>
    <property type="project" value="TreeGrafter"/>
</dbReference>
<dbReference type="GO" id="GO:0005740">
    <property type="term" value="C:mitochondrial envelope"/>
    <property type="evidence" value="ECO:0007669"/>
    <property type="project" value="TreeGrafter"/>
</dbReference>
<feature type="region of interest" description="Disordered" evidence="5">
    <location>
        <begin position="66"/>
        <end position="86"/>
    </location>
</feature>